<organism evidence="8">
    <name type="scientific">Salpingoeca rosetta (strain ATCC 50818 / BSB-021)</name>
    <dbReference type="NCBI Taxonomy" id="946362"/>
    <lineage>
        <taxon>Eukaryota</taxon>
        <taxon>Choanoflagellata</taxon>
        <taxon>Craspedida</taxon>
        <taxon>Salpingoecidae</taxon>
        <taxon>Salpingoeca</taxon>
    </lineage>
</organism>
<dbReference type="SUPFAM" id="SSF57184">
    <property type="entry name" value="Growth factor receptor domain"/>
    <property type="match status" value="2"/>
</dbReference>
<dbReference type="InParanoid" id="F2UIU4"/>
<evidence type="ECO:0000256" key="1">
    <source>
        <dbReference type="ARBA" id="ARBA00023157"/>
    </source>
</evidence>
<evidence type="ECO:0000256" key="5">
    <source>
        <dbReference type="SAM" id="SignalP"/>
    </source>
</evidence>
<dbReference type="SMART" id="SM01411">
    <property type="entry name" value="Ephrin_rec_like"/>
    <property type="match status" value="5"/>
</dbReference>
<dbReference type="OrthoDB" id="6480633at2759"/>
<name>F2UIU4_SALR5</name>
<dbReference type="PROSITE" id="PS50026">
    <property type="entry name" value="EGF_3"/>
    <property type="match status" value="1"/>
</dbReference>
<dbReference type="OMA" id="MYSCHCD"/>
<dbReference type="SUPFAM" id="SSF57535">
    <property type="entry name" value="Complement control module/SCR domain"/>
    <property type="match status" value="1"/>
</dbReference>
<feature type="compositionally biased region" description="Low complexity" evidence="3">
    <location>
        <begin position="807"/>
        <end position="819"/>
    </location>
</feature>
<dbReference type="PROSITE" id="PS01186">
    <property type="entry name" value="EGF_2"/>
    <property type="match status" value="1"/>
</dbReference>
<keyword evidence="1" id="KW-1015">Disulfide bond</keyword>
<dbReference type="EMBL" id="GL832976">
    <property type="protein sequence ID" value="EGD77143.1"/>
    <property type="molecule type" value="Genomic_DNA"/>
</dbReference>
<keyword evidence="2" id="KW-0245">EGF-like domain</keyword>
<evidence type="ECO:0000313" key="8">
    <source>
        <dbReference type="Proteomes" id="UP000007799"/>
    </source>
</evidence>
<feature type="transmembrane region" description="Helical" evidence="4">
    <location>
        <begin position="836"/>
        <end position="856"/>
    </location>
</feature>
<evidence type="ECO:0000256" key="2">
    <source>
        <dbReference type="PROSITE-ProRule" id="PRU00076"/>
    </source>
</evidence>
<dbReference type="RefSeq" id="XP_004990982.1">
    <property type="nucleotide sequence ID" value="XM_004990925.1"/>
</dbReference>
<feature type="compositionally biased region" description="Polar residues" evidence="3">
    <location>
        <begin position="885"/>
        <end position="899"/>
    </location>
</feature>
<evidence type="ECO:0000256" key="3">
    <source>
        <dbReference type="SAM" id="MobiDB-lite"/>
    </source>
</evidence>
<feature type="chain" id="PRO_5003287712" description="EGF-like domain-containing protein" evidence="5">
    <location>
        <begin position="27"/>
        <end position="899"/>
    </location>
</feature>
<proteinExistence type="predicted"/>
<dbReference type="InterPro" id="IPR000742">
    <property type="entry name" value="EGF"/>
</dbReference>
<keyword evidence="5" id="KW-0732">Signal</keyword>
<reference evidence="7" key="1">
    <citation type="submission" date="2009-08" db="EMBL/GenBank/DDBJ databases">
        <title>Annotation of Salpingoeca rosetta.</title>
        <authorList>
            <consortium name="The Broad Institute Genome Sequencing Platform"/>
            <person name="Russ C."/>
            <person name="Cuomo C."/>
            <person name="Burger G."/>
            <person name="Gray M.W."/>
            <person name="Holland P.W.H."/>
            <person name="King N."/>
            <person name="Lang F.B.F."/>
            <person name="Roger A.J."/>
            <person name="Ruiz-Trillo I."/>
            <person name="Young S.K."/>
            <person name="Zeng Q."/>
            <person name="Gargeya S."/>
            <person name="Alvarado L."/>
            <person name="Berlin A."/>
            <person name="Chapman S.B."/>
            <person name="Chen Z."/>
            <person name="Freedman E."/>
            <person name="Gellesch M."/>
            <person name="Goldberg J."/>
            <person name="Griggs A."/>
            <person name="Gujja S."/>
            <person name="Heilman E."/>
            <person name="Heiman D."/>
            <person name="Howarth C."/>
            <person name="Mehta T."/>
            <person name="Neiman D."/>
            <person name="Pearson M."/>
            <person name="Roberts A."/>
            <person name="Saif S."/>
            <person name="Shea T."/>
            <person name="Shenoy N."/>
            <person name="Sisk P."/>
            <person name="Stolte C."/>
            <person name="Sykes S."/>
            <person name="White J."/>
            <person name="Yandava C."/>
            <person name="Haas B."/>
            <person name="Nusbaum C."/>
            <person name="Birren B."/>
        </authorList>
    </citation>
    <scope>NUCLEOTIDE SEQUENCE [LARGE SCALE GENOMIC DNA]</scope>
    <source>
        <strain evidence="7">ATCC 50818</strain>
    </source>
</reference>
<dbReference type="InterPro" id="IPR035976">
    <property type="entry name" value="Sushi/SCR/CCP_sf"/>
</dbReference>
<evidence type="ECO:0000259" key="6">
    <source>
        <dbReference type="PROSITE" id="PS50026"/>
    </source>
</evidence>
<evidence type="ECO:0000313" key="7">
    <source>
        <dbReference type="EMBL" id="EGD77143.1"/>
    </source>
</evidence>
<feature type="signal peptide" evidence="5">
    <location>
        <begin position="1"/>
        <end position="26"/>
    </location>
</feature>
<comment type="caution">
    <text evidence="2">Lacks conserved residue(s) required for the propagation of feature annotation.</text>
</comment>
<dbReference type="InterPro" id="IPR009030">
    <property type="entry name" value="Growth_fac_rcpt_cys_sf"/>
</dbReference>
<sequence length="899" mass="90905">MGSQGRGALAVALLAAAALCAPIADAYPYYYSGCQISVGETAMSHTVTAVSDGDSDCDIEGFPTEYFEGETYTINLNGRSGLMFLVSVDSGTLAKKDSNSFTSKSGCSSTAGYGNLDTQVEWTAGSASSASITLTCGSNSFGLLQATESGSKGEVVTCDSPPSVDNGTPCSSATHIQPDCDVQCSSGYELTANTIQCQPDGNFTGSATCSDIDACESHDVCDPNSNGCMDIAGGPDSEDGITCGGCTTGYTGDGFTCEDIDGCNPVPCDADATCADVAAPGTGATCTCNEGFFGDGSTCTACTVCPENTYAVGECHTTAGDYDSCDACPGNSTSPADSKSIDDCTCNEGFTKMTSGNSFVCEPIVCPEGEFLDGDTCSACTPTTCPAGEELQGQCGGSTNTLSCQPCTGGTAKDAAGAGMCTTCPWGTEPNSDHTDCVACPAGHAGIGGSCTLCGNGTQPSTNGSVCVACQPGWAGTLGLCSACGQDKVASSDKTACVTCGANAVPNTMHAACVCDTTSVVTSPWPLTCTPCGDGTRPNWNQTACVPCQPGWAGTNGWCSACSSNLVPNMARTACVACPAPFRASADGVRCMPPRCGESDGTDARQCSPCPGCHCPRTHVPVVDTIGAIEYVSCDLCPPELVPVAGTCRPCPQNRVSFNGRCLACASGYGVYNATTCLPCKGVNISMDGVCVGCPAGQVPDETRTRCQNVTQQNIYFALDYAQFEQDAQARWEFIGAVLEALQAHGIDTSAIVQVLLRPGSTVVELVGAGWALQAAKDAAAAGTVVVVHNGANATAGDTLTADGTVVSSSVEGSTDSSGSSGGGASTTEDLSAGTVAGVFAGVFAGAFVVFLIAACQTKSRHVMHSKRSTSKLEIDLTTEDGDVSSASSPWDNVQVSDL</sequence>
<gene>
    <name evidence="7" type="ORF">PTSG_07477</name>
</gene>
<keyword evidence="4" id="KW-0472">Membrane</keyword>
<dbReference type="Proteomes" id="UP000007799">
    <property type="component" value="Unassembled WGS sequence"/>
</dbReference>
<feature type="region of interest" description="Disordered" evidence="3">
    <location>
        <begin position="807"/>
        <end position="828"/>
    </location>
</feature>
<keyword evidence="8" id="KW-1185">Reference proteome</keyword>
<dbReference type="Gene3D" id="2.10.25.10">
    <property type="entry name" value="Laminin"/>
    <property type="match status" value="2"/>
</dbReference>
<dbReference type="AlphaFoldDB" id="F2UIU4"/>
<keyword evidence="4" id="KW-0812">Transmembrane</keyword>
<accession>F2UIU4</accession>
<dbReference type="GeneID" id="16071544"/>
<protein>
    <recommendedName>
        <fullName evidence="6">EGF-like domain-containing protein</fullName>
    </recommendedName>
</protein>
<evidence type="ECO:0000256" key="4">
    <source>
        <dbReference type="SAM" id="Phobius"/>
    </source>
</evidence>
<keyword evidence="4" id="KW-1133">Transmembrane helix</keyword>
<feature type="region of interest" description="Disordered" evidence="3">
    <location>
        <begin position="880"/>
        <end position="899"/>
    </location>
</feature>
<dbReference type="SMART" id="SM00181">
    <property type="entry name" value="EGF"/>
    <property type="match status" value="6"/>
</dbReference>
<feature type="domain" description="EGF-like" evidence="6">
    <location>
        <begin position="259"/>
        <end position="300"/>
    </location>
</feature>
<dbReference type="KEGG" id="sre:PTSG_07477"/>